<dbReference type="GeneID" id="16994850"/>
<dbReference type="Gramene" id="CML057CT">
    <property type="protein sequence ID" value="CML057CT"/>
    <property type="gene ID" value="CML057C"/>
</dbReference>
<dbReference type="OMA" id="GVMYKFP"/>
<dbReference type="InterPro" id="IPR000719">
    <property type="entry name" value="Prot_kinase_dom"/>
</dbReference>
<dbReference type="PANTHER" id="PTHR10566:SF128">
    <property type="entry name" value="UBIB DOMAIN CONTAINING KINASE"/>
    <property type="match status" value="1"/>
</dbReference>
<feature type="domain" description="Protein kinase" evidence="3">
    <location>
        <begin position="328"/>
        <end position="672"/>
    </location>
</feature>
<proteinExistence type="inferred from homology"/>
<evidence type="ECO:0000259" key="3">
    <source>
        <dbReference type="PROSITE" id="PS50011"/>
    </source>
</evidence>
<feature type="compositionally biased region" description="Low complexity" evidence="2">
    <location>
        <begin position="100"/>
        <end position="113"/>
    </location>
</feature>
<evidence type="ECO:0000256" key="1">
    <source>
        <dbReference type="ARBA" id="ARBA00009670"/>
    </source>
</evidence>
<dbReference type="EMBL" id="AP006494">
    <property type="protein sequence ID" value="BAM80680.1"/>
    <property type="molecule type" value="Genomic_DNA"/>
</dbReference>
<evidence type="ECO:0000313" key="5">
    <source>
        <dbReference type="Proteomes" id="UP000007014"/>
    </source>
</evidence>
<organism evidence="4 5">
    <name type="scientific">Cyanidioschyzon merolae (strain NIES-3377 / 10D)</name>
    <name type="common">Unicellular red alga</name>
    <dbReference type="NCBI Taxonomy" id="280699"/>
    <lineage>
        <taxon>Eukaryota</taxon>
        <taxon>Rhodophyta</taxon>
        <taxon>Bangiophyceae</taxon>
        <taxon>Cyanidiales</taxon>
        <taxon>Cyanidiaceae</taxon>
        <taxon>Cyanidioschyzon</taxon>
    </lineage>
</organism>
<feature type="region of interest" description="Disordered" evidence="2">
    <location>
        <begin position="100"/>
        <end position="125"/>
    </location>
</feature>
<gene>
    <name evidence="4" type="ORF">CYME_CML057C</name>
</gene>
<comment type="similarity">
    <text evidence="1">Belongs to the protein kinase superfamily. ADCK protein kinase family.</text>
</comment>
<accession>M1V5H5</accession>
<dbReference type="KEGG" id="cme:CYME_CML057C"/>
<dbReference type="RefSeq" id="XP_005536716.1">
    <property type="nucleotide sequence ID" value="XM_005536659.1"/>
</dbReference>
<dbReference type="InterPro" id="IPR004147">
    <property type="entry name" value="ABC1_dom"/>
</dbReference>
<dbReference type="Proteomes" id="UP000007014">
    <property type="component" value="Chromosome 12"/>
</dbReference>
<dbReference type="Pfam" id="PF03109">
    <property type="entry name" value="ABC1"/>
    <property type="match status" value="1"/>
</dbReference>
<dbReference type="SUPFAM" id="SSF56112">
    <property type="entry name" value="Protein kinase-like (PK-like)"/>
    <property type="match status" value="1"/>
</dbReference>
<dbReference type="HOGENOM" id="CLU_006533_4_1_1"/>
<evidence type="ECO:0000313" key="4">
    <source>
        <dbReference type="EMBL" id="BAM80680.1"/>
    </source>
</evidence>
<dbReference type="PROSITE" id="PS50011">
    <property type="entry name" value="PROTEIN_KINASE_DOM"/>
    <property type="match status" value="1"/>
</dbReference>
<keyword evidence="5" id="KW-1185">Reference proteome</keyword>
<dbReference type="CDD" id="cd05121">
    <property type="entry name" value="ABC1_ADCK3-like"/>
    <property type="match status" value="1"/>
</dbReference>
<dbReference type="GO" id="GO:0005524">
    <property type="term" value="F:ATP binding"/>
    <property type="evidence" value="ECO:0007669"/>
    <property type="project" value="InterPro"/>
</dbReference>
<dbReference type="OrthoDB" id="427480at2759"/>
<sequence>MLIDSAHERLLPCFNSEDSAMAHATRSLSSHSRRFYLLFVQFSGIQRLFLPTGTSPGAHCELGRRLYQERPYSQSGLGNCHRRVYNSRRLYMIATERASVAGPTSPGAGSSSSNHVPEHNADTVPTGSWRLLEAQRALQLVRETARQSSTALTGRASVAAPLQTADFERSIIKRVEERASMHMDARGNDASAWNYETIVKSAAPAVRYDPERLREKYARQTLLVRTRQARIAAPLFVFIGRVVLDIQMGKEQERRKIRAAEFLQIFSNLGPAFIKAGQALASRPDLLPPEYLDEMQKLQDRLPPFKNEDAYRIIEEELQAPVHEIFSRIEPEPVAAASIGQVYKAYLRDGKDTPVAVKVQRPDCEKIISLDIYILRELSGILSRMLTFLRRDINLVSIIDELGKLIFEEIDYLNEARNAERFRELYGSLPDVVVPKIYWQYTRRRVVTLSWVDGVRLNSPCLSDAQAQKLVEIMVQCSLRQMLENGFFHADPHGGNLLATRDGKLCWLDFGMVSEVEPAQRYGIIEAVMHMVNRDFESLARLYVRLGFIPPDTDLAPLVAALNRALPDVLDASVSELNFKSVINKLGSVMYKFPFRLPPYYTAIIRCLGVLEGLAIQVRRDFKIINNAYPYIASRLLTDPAPELQNALSVLLFKDGRIRWSRLESLLDSASLTSEYDFSVVASQLLEFILSPRGDIIRRHLAEDLVNEFDQLILDTVSYNTQLLQGKRPVPTKSMIYFQKALSLALANSALARSIRGVSETPSIQSLLLPYAVDSRKFLPILQLIGSKREGKRLLMDIVTNLMERATLRGIRAIFGIEQDRVSAPR</sequence>
<reference evidence="4 5" key="2">
    <citation type="journal article" date="2007" name="BMC Biol.">
        <title>A 100%-complete sequence reveals unusually simple genomic features in the hot-spring red alga Cyanidioschyzon merolae.</title>
        <authorList>
            <person name="Nozaki H."/>
            <person name="Takano H."/>
            <person name="Misumi O."/>
            <person name="Terasawa K."/>
            <person name="Matsuzaki M."/>
            <person name="Maruyama S."/>
            <person name="Nishida K."/>
            <person name="Yagisawa F."/>
            <person name="Yoshida Y."/>
            <person name="Fujiwara T."/>
            <person name="Takio S."/>
            <person name="Tamura K."/>
            <person name="Chung S.J."/>
            <person name="Nakamura S."/>
            <person name="Kuroiwa H."/>
            <person name="Tanaka K."/>
            <person name="Sato N."/>
            <person name="Kuroiwa T."/>
        </authorList>
    </citation>
    <scope>NUCLEOTIDE SEQUENCE [LARGE SCALE GENOMIC DNA]</scope>
    <source>
        <strain evidence="4 5">10D</strain>
    </source>
</reference>
<dbReference type="InterPro" id="IPR050154">
    <property type="entry name" value="UbiB_kinase"/>
</dbReference>
<dbReference type="eggNOG" id="KOG1235">
    <property type="taxonomic scope" value="Eukaryota"/>
</dbReference>
<protein>
    <recommendedName>
        <fullName evidence="3">Protein kinase domain-containing protein</fullName>
    </recommendedName>
</protein>
<dbReference type="PANTHER" id="PTHR10566">
    <property type="entry name" value="CHAPERONE-ACTIVITY OF BC1 COMPLEX CABC1 -RELATED"/>
    <property type="match status" value="1"/>
</dbReference>
<dbReference type="InterPro" id="IPR011009">
    <property type="entry name" value="Kinase-like_dom_sf"/>
</dbReference>
<reference evidence="4 5" key="1">
    <citation type="journal article" date="2004" name="Nature">
        <title>Genome sequence of the ultrasmall unicellular red alga Cyanidioschyzon merolae 10D.</title>
        <authorList>
            <person name="Matsuzaki M."/>
            <person name="Misumi O."/>
            <person name="Shin-i T."/>
            <person name="Maruyama S."/>
            <person name="Takahara M."/>
            <person name="Miyagishima S."/>
            <person name="Mori T."/>
            <person name="Nishida K."/>
            <person name="Yagisawa F."/>
            <person name="Nishida K."/>
            <person name="Yoshida Y."/>
            <person name="Nishimura Y."/>
            <person name="Nakao S."/>
            <person name="Kobayashi T."/>
            <person name="Momoyama Y."/>
            <person name="Higashiyama T."/>
            <person name="Minoda A."/>
            <person name="Sano M."/>
            <person name="Nomoto H."/>
            <person name="Oishi K."/>
            <person name="Hayashi H."/>
            <person name="Ohta F."/>
            <person name="Nishizaka S."/>
            <person name="Haga S."/>
            <person name="Miura S."/>
            <person name="Morishita T."/>
            <person name="Kabeya Y."/>
            <person name="Terasawa K."/>
            <person name="Suzuki Y."/>
            <person name="Ishii Y."/>
            <person name="Asakawa S."/>
            <person name="Takano H."/>
            <person name="Ohta N."/>
            <person name="Kuroiwa H."/>
            <person name="Tanaka K."/>
            <person name="Shimizu N."/>
            <person name="Sugano S."/>
            <person name="Sato N."/>
            <person name="Nozaki H."/>
            <person name="Ogasawara N."/>
            <person name="Kohara Y."/>
            <person name="Kuroiwa T."/>
        </authorList>
    </citation>
    <scope>NUCLEOTIDE SEQUENCE [LARGE SCALE GENOMIC DNA]</scope>
    <source>
        <strain evidence="4 5">10D</strain>
    </source>
</reference>
<dbReference type="GO" id="GO:0004672">
    <property type="term" value="F:protein kinase activity"/>
    <property type="evidence" value="ECO:0007669"/>
    <property type="project" value="InterPro"/>
</dbReference>
<evidence type="ECO:0000256" key="2">
    <source>
        <dbReference type="SAM" id="MobiDB-lite"/>
    </source>
</evidence>
<name>M1V5H5_CYAM1</name>
<dbReference type="AlphaFoldDB" id="M1V5H5"/>